<keyword evidence="3" id="KW-0472">Membrane</keyword>
<gene>
    <name evidence="5" type="ORF">KEU06_28785</name>
</gene>
<dbReference type="EMBL" id="JAGWCR010000032">
    <property type="protein sequence ID" value="MBS3652576.1"/>
    <property type="molecule type" value="Genomic_DNA"/>
</dbReference>
<accession>A0A942E308</accession>
<evidence type="ECO:0000259" key="4">
    <source>
        <dbReference type="PROSITE" id="PS50887"/>
    </source>
</evidence>
<dbReference type="Gene3D" id="3.30.70.270">
    <property type="match status" value="1"/>
</dbReference>
<comment type="caution">
    <text evidence="5">The sequence shown here is derived from an EMBL/GenBank/DDBJ whole genome shotgun (WGS) entry which is preliminary data.</text>
</comment>
<dbReference type="InterPro" id="IPR043128">
    <property type="entry name" value="Rev_trsase/Diguanyl_cyclase"/>
</dbReference>
<feature type="transmembrane region" description="Helical" evidence="3">
    <location>
        <begin position="33"/>
        <end position="51"/>
    </location>
</feature>
<dbReference type="InterPro" id="IPR000160">
    <property type="entry name" value="GGDEF_dom"/>
</dbReference>
<keyword evidence="3" id="KW-0812">Transmembrane</keyword>
<protein>
    <recommendedName>
        <fullName evidence="1">diguanylate cyclase</fullName>
        <ecNumber evidence="1">2.7.7.65</ecNumber>
    </recommendedName>
</protein>
<dbReference type="GO" id="GO:0005886">
    <property type="term" value="C:plasma membrane"/>
    <property type="evidence" value="ECO:0007669"/>
    <property type="project" value="TreeGrafter"/>
</dbReference>
<comment type="catalytic activity">
    <reaction evidence="2">
        <text>2 GTP = 3',3'-c-di-GMP + 2 diphosphate</text>
        <dbReference type="Rhea" id="RHEA:24898"/>
        <dbReference type="ChEBI" id="CHEBI:33019"/>
        <dbReference type="ChEBI" id="CHEBI:37565"/>
        <dbReference type="ChEBI" id="CHEBI:58805"/>
        <dbReference type="EC" id="2.7.7.65"/>
    </reaction>
</comment>
<feature type="domain" description="GGDEF" evidence="4">
    <location>
        <begin position="251"/>
        <end position="383"/>
    </location>
</feature>
<keyword evidence="6" id="KW-1185">Reference proteome</keyword>
<evidence type="ECO:0000313" key="6">
    <source>
        <dbReference type="Proteomes" id="UP000680348"/>
    </source>
</evidence>
<name>A0A942E308_9HYPH</name>
<dbReference type="FunFam" id="3.30.70.270:FF:000001">
    <property type="entry name" value="Diguanylate cyclase domain protein"/>
    <property type="match status" value="1"/>
</dbReference>
<dbReference type="NCBIfam" id="TIGR00254">
    <property type="entry name" value="GGDEF"/>
    <property type="match status" value="1"/>
</dbReference>
<dbReference type="EC" id="2.7.7.65" evidence="1"/>
<dbReference type="SMART" id="SM00267">
    <property type="entry name" value="GGDEF"/>
    <property type="match status" value="1"/>
</dbReference>
<dbReference type="CDD" id="cd01949">
    <property type="entry name" value="GGDEF"/>
    <property type="match status" value="1"/>
</dbReference>
<dbReference type="PANTHER" id="PTHR45138:SF9">
    <property type="entry name" value="DIGUANYLATE CYCLASE DGCM-RELATED"/>
    <property type="match status" value="1"/>
</dbReference>
<dbReference type="PROSITE" id="PS50887">
    <property type="entry name" value="GGDEF"/>
    <property type="match status" value="1"/>
</dbReference>
<feature type="transmembrane region" description="Helical" evidence="3">
    <location>
        <begin position="187"/>
        <end position="208"/>
    </location>
</feature>
<dbReference type="InterPro" id="IPR029787">
    <property type="entry name" value="Nucleotide_cyclase"/>
</dbReference>
<dbReference type="GO" id="GO:0052621">
    <property type="term" value="F:diguanylate cyclase activity"/>
    <property type="evidence" value="ECO:0007669"/>
    <property type="project" value="UniProtKB-EC"/>
</dbReference>
<evidence type="ECO:0000256" key="1">
    <source>
        <dbReference type="ARBA" id="ARBA00012528"/>
    </source>
</evidence>
<keyword evidence="3" id="KW-1133">Transmembrane helix</keyword>
<dbReference type="GO" id="GO:1902201">
    <property type="term" value="P:negative regulation of bacterial-type flagellum-dependent cell motility"/>
    <property type="evidence" value="ECO:0007669"/>
    <property type="project" value="TreeGrafter"/>
</dbReference>
<feature type="transmembrane region" description="Helical" evidence="3">
    <location>
        <begin position="6"/>
        <end position="26"/>
    </location>
</feature>
<feature type="transmembrane region" description="Helical" evidence="3">
    <location>
        <begin position="117"/>
        <end position="139"/>
    </location>
</feature>
<dbReference type="AlphaFoldDB" id="A0A942E308"/>
<feature type="transmembrane region" description="Helical" evidence="3">
    <location>
        <begin position="94"/>
        <end position="111"/>
    </location>
</feature>
<sequence length="394" mass="42954">MGPLYLLSLANPIIAGVFFLTFFTIWRRQRERTYVLAWALIYSAASIGWGIDFLRVFFGDFWVSFAANIVFPFVAFFTTRGACLRYQGSSPDGLLGSVCGASITVSSYFSLGHEDAFWRGTSTSIAMAIMLFIGLFAVLRARRRDHIDNGIALALGLIAVVLVVRPVMSVMIEGSPSEAGATPESFWLVSVKLMALFWWISFAVLFLVRIAADLMRDLAEQSVTDPLSGVLNRRGFFERGQAVLDQANAALPAAVLICDIDLFKKVNDSYGHSIGDAVIQGLATVLREAVGEYGVVGRLGGEEFAVVLPKSDTRGALLFAEGLRSAFSHQRHEGIPPSQQPTVSIGLAECSGRETLGRVLDRADAALYRAKHSGRDRVERSVETAEDRPICNAA</sequence>
<dbReference type="PANTHER" id="PTHR45138">
    <property type="entry name" value="REGULATORY COMPONENTS OF SENSORY TRANSDUCTION SYSTEM"/>
    <property type="match status" value="1"/>
</dbReference>
<dbReference type="RefSeq" id="WP_188258125.1">
    <property type="nucleotide sequence ID" value="NZ_JABVCF010000032.1"/>
</dbReference>
<proteinExistence type="predicted"/>
<evidence type="ECO:0000256" key="3">
    <source>
        <dbReference type="SAM" id="Phobius"/>
    </source>
</evidence>
<feature type="transmembrane region" description="Helical" evidence="3">
    <location>
        <begin position="151"/>
        <end position="172"/>
    </location>
</feature>
<dbReference type="SUPFAM" id="SSF55073">
    <property type="entry name" value="Nucleotide cyclase"/>
    <property type="match status" value="1"/>
</dbReference>
<reference evidence="5" key="1">
    <citation type="submission" date="2021-04" db="EMBL/GenBank/DDBJ databases">
        <title>Pseudaminobacter soli sp. nov., isolated from paddy soil contaminated by heavy metals.</title>
        <authorList>
            <person name="Zhang K."/>
        </authorList>
    </citation>
    <scope>NUCLEOTIDE SEQUENCE</scope>
    <source>
        <strain evidence="5">19-2017</strain>
    </source>
</reference>
<evidence type="ECO:0000313" key="5">
    <source>
        <dbReference type="EMBL" id="MBS3652576.1"/>
    </source>
</evidence>
<feature type="transmembrane region" description="Helical" evidence="3">
    <location>
        <begin position="63"/>
        <end position="82"/>
    </location>
</feature>
<dbReference type="GO" id="GO:0043709">
    <property type="term" value="P:cell adhesion involved in single-species biofilm formation"/>
    <property type="evidence" value="ECO:0007669"/>
    <property type="project" value="TreeGrafter"/>
</dbReference>
<dbReference type="InterPro" id="IPR050469">
    <property type="entry name" value="Diguanylate_Cyclase"/>
</dbReference>
<dbReference type="Proteomes" id="UP000680348">
    <property type="component" value="Unassembled WGS sequence"/>
</dbReference>
<organism evidence="5 6">
    <name type="scientific">Pseudaminobacter soli</name>
    <name type="common">ex Zhang et al. 2022</name>
    <dbReference type="NCBI Taxonomy" id="2831468"/>
    <lineage>
        <taxon>Bacteria</taxon>
        <taxon>Pseudomonadati</taxon>
        <taxon>Pseudomonadota</taxon>
        <taxon>Alphaproteobacteria</taxon>
        <taxon>Hyphomicrobiales</taxon>
        <taxon>Phyllobacteriaceae</taxon>
        <taxon>Pseudaminobacter</taxon>
    </lineage>
</organism>
<dbReference type="Pfam" id="PF00990">
    <property type="entry name" value="GGDEF"/>
    <property type="match status" value="1"/>
</dbReference>
<evidence type="ECO:0000256" key="2">
    <source>
        <dbReference type="ARBA" id="ARBA00034247"/>
    </source>
</evidence>